<evidence type="ECO:0000313" key="2">
    <source>
        <dbReference type="EMBL" id="CAI6353144.1"/>
    </source>
</evidence>
<feature type="region of interest" description="Disordered" evidence="1">
    <location>
        <begin position="192"/>
        <end position="254"/>
    </location>
</feature>
<reference evidence="2 3" key="1">
    <citation type="submission" date="2023-01" db="EMBL/GenBank/DDBJ databases">
        <authorList>
            <person name="Whitehead M."/>
        </authorList>
    </citation>
    <scope>NUCLEOTIDE SEQUENCE [LARGE SCALE GENOMIC DNA]</scope>
</reference>
<dbReference type="EMBL" id="CARXXK010000002">
    <property type="protein sequence ID" value="CAI6353144.1"/>
    <property type="molecule type" value="Genomic_DNA"/>
</dbReference>
<gene>
    <name evidence="2" type="ORF">MEUPH1_LOCUS9297</name>
</gene>
<dbReference type="Proteomes" id="UP001160148">
    <property type="component" value="Unassembled WGS sequence"/>
</dbReference>
<keyword evidence="3" id="KW-1185">Reference proteome</keyword>
<protein>
    <submittedName>
        <fullName evidence="2">Uncharacterized protein</fullName>
    </submittedName>
</protein>
<accession>A0AAV0WB45</accession>
<feature type="compositionally biased region" description="Polar residues" evidence="1">
    <location>
        <begin position="192"/>
        <end position="244"/>
    </location>
</feature>
<feature type="region of interest" description="Disordered" evidence="1">
    <location>
        <begin position="65"/>
        <end position="99"/>
    </location>
</feature>
<name>A0AAV0WB45_9HEMI</name>
<comment type="caution">
    <text evidence="2">The sequence shown here is derived from an EMBL/GenBank/DDBJ whole genome shotgun (WGS) entry which is preliminary data.</text>
</comment>
<evidence type="ECO:0000313" key="3">
    <source>
        <dbReference type="Proteomes" id="UP001160148"/>
    </source>
</evidence>
<organism evidence="2 3">
    <name type="scientific">Macrosiphum euphorbiae</name>
    <name type="common">potato aphid</name>
    <dbReference type="NCBI Taxonomy" id="13131"/>
    <lineage>
        <taxon>Eukaryota</taxon>
        <taxon>Metazoa</taxon>
        <taxon>Ecdysozoa</taxon>
        <taxon>Arthropoda</taxon>
        <taxon>Hexapoda</taxon>
        <taxon>Insecta</taxon>
        <taxon>Pterygota</taxon>
        <taxon>Neoptera</taxon>
        <taxon>Paraneoptera</taxon>
        <taxon>Hemiptera</taxon>
        <taxon>Sternorrhyncha</taxon>
        <taxon>Aphidomorpha</taxon>
        <taxon>Aphidoidea</taxon>
        <taxon>Aphididae</taxon>
        <taxon>Macrosiphini</taxon>
        <taxon>Macrosiphum</taxon>
    </lineage>
</organism>
<dbReference type="AlphaFoldDB" id="A0AAV0WB45"/>
<evidence type="ECO:0000256" key="1">
    <source>
        <dbReference type="SAM" id="MobiDB-lite"/>
    </source>
</evidence>
<sequence>MNLKSAPFHLSVDEISKLSSEYQSKNIRLIPASDITNNLQNAYLLPVQQNIRTSNANSINAHSKNVQLPSTSKSQKLNKTQAPPKSKITTAKQHNFGNSSLTMHTSIQHMQIKTTTAQEHSDDHKDTNMLVQQYLQTTSTSTHKQQTSNLLQVTRPGMSSPLLQNSIVQQDQKMQLQHGTGSNNNAVGTNVQQQQLLHKSRSNKNLTKGNVQQRLSPQTNNRSSNVTKRPSPRQNPNKSSSLDNTGKGKHTRMQ</sequence>
<proteinExistence type="predicted"/>